<dbReference type="Gene3D" id="3.30.70.330">
    <property type="match status" value="2"/>
</dbReference>
<evidence type="ECO:0000256" key="6">
    <source>
        <dbReference type="PROSITE-ProRule" id="PRU00176"/>
    </source>
</evidence>
<dbReference type="InterPro" id="IPR015500">
    <property type="entry name" value="Peptidase_S8_subtilisin-rel"/>
</dbReference>
<dbReference type="GeneID" id="31367502"/>
<evidence type="ECO:0000313" key="10">
    <source>
        <dbReference type="EMBL" id="EFA77433.1"/>
    </source>
</evidence>
<keyword evidence="4 7" id="KW-0720">Serine protease</keyword>
<dbReference type="Pfam" id="PF00076">
    <property type="entry name" value="RRM_1"/>
    <property type="match status" value="2"/>
</dbReference>
<dbReference type="SUPFAM" id="SSF54928">
    <property type="entry name" value="RNA-binding domain, RBD"/>
    <property type="match status" value="1"/>
</dbReference>
<dbReference type="SUPFAM" id="SSF52743">
    <property type="entry name" value="Subtilisin-like"/>
    <property type="match status" value="1"/>
</dbReference>
<dbReference type="InParanoid" id="D3BLI2"/>
<keyword evidence="8" id="KW-0812">Transmembrane</keyword>
<keyword evidence="11" id="KW-1185">Reference proteome</keyword>
<feature type="active site" description="Charge relay system" evidence="5 7">
    <location>
        <position position="590"/>
    </location>
</feature>
<feature type="active site" description="Charge relay system" evidence="5 7">
    <location>
        <position position="551"/>
    </location>
</feature>
<dbReference type="CDD" id="cd00590">
    <property type="entry name" value="RRM_SF"/>
    <property type="match status" value="1"/>
</dbReference>
<dbReference type="RefSeq" id="XP_020429561.1">
    <property type="nucleotide sequence ID" value="XM_020582780.1"/>
</dbReference>
<dbReference type="InterPro" id="IPR012677">
    <property type="entry name" value="Nucleotide-bd_a/b_plait_sf"/>
</dbReference>
<keyword evidence="3 7" id="KW-0378">Hydrolase</keyword>
<dbReference type="PROSITE" id="PS50102">
    <property type="entry name" value="RRM"/>
    <property type="match status" value="1"/>
</dbReference>
<dbReference type="FunCoup" id="D3BLI2">
    <property type="interactions" value="56"/>
</dbReference>
<dbReference type="InterPro" id="IPR036852">
    <property type="entry name" value="Peptidase_S8/S53_dom_sf"/>
</dbReference>
<proteinExistence type="inferred from homology"/>
<feature type="active site" description="Charge relay system" evidence="5 7">
    <location>
        <position position="761"/>
    </location>
</feature>
<dbReference type="AlphaFoldDB" id="D3BLI2"/>
<dbReference type="STRING" id="670386.D3BLI2"/>
<protein>
    <recommendedName>
        <fullName evidence="9">RRM domain-containing protein</fullName>
    </recommendedName>
</protein>
<feature type="transmembrane region" description="Helical" evidence="8">
    <location>
        <begin position="295"/>
        <end position="313"/>
    </location>
</feature>
<evidence type="ECO:0000256" key="8">
    <source>
        <dbReference type="SAM" id="Phobius"/>
    </source>
</evidence>
<dbReference type="GO" id="GO:0004252">
    <property type="term" value="F:serine-type endopeptidase activity"/>
    <property type="evidence" value="ECO:0007669"/>
    <property type="project" value="UniProtKB-UniRule"/>
</dbReference>
<dbReference type="PROSITE" id="PS51892">
    <property type="entry name" value="SUBTILASE"/>
    <property type="match status" value="1"/>
</dbReference>
<comment type="similarity">
    <text evidence="1 7">Belongs to the peptidase S8 family.</text>
</comment>
<dbReference type="InterPro" id="IPR000504">
    <property type="entry name" value="RRM_dom"/>
</dbReference>
<evidence type="ECO:0000259" key="9">
    <source>
        <dbReference type="PROSITE" id="PS50102"/>
    </source>
</evidence>
<dbReference type="PANTHER" id="PTHR43806">
    <property type="entry name" value="PEPTIDASE S8"/>
    <property type="match status" value="1"/>
</dbReference>
<evidence type="ECO:0000256" key="4">
    <source>
        <dbReference type="ARBA" id="ARBA00022825"/>
    </source>
</evidence>
<dbReference type="EMBL" id="ADBJ01000042">
    <property type="protein sequence ID" value="EFA77433.1"/>
    <property type="molecule type" value="Genomic_DNA"/>
</dbReference>
<dbReference type="GO" id="GO:0003723">
    <property type="term" value="F:RNA binding"/>
    <property type="evidence" value="ECO:0007669"/>
    <property type="project" value="UniProtKB-UniRule"/>
</dbReference>
<dbReference type="InterPro" id="IPR023828">
    <property type="entry name" value="Peptidase_S8_Ser-AS"/>
</dbReference>
<feature type="domain" description="RRM" evidence="9">
    <location>
        <begin position="9"/>
        <end position="88"/>
    </location>
</feature>
<dbReference type="GO" id="GO:0006508">
    <property type="term" value="P:proteolysis"/>
    <property type="evidence" value="ECO:0007669"/>
    <property type="project" value="UniProtKB-KW"/>
</dbReference>
<evidence type="ECO:0000256" key="5">
    <source>
        <dbReference type="PIRSR" id="PIRSR615500-1"/>
    </source>
</evidence>
<accession>D3BLI2</accession>
<keyword evidence="2 7" id="KW-0645">Protease</keyword>
<dbReference type="Pfam" id="PF00082">
    <property type="entry name" value="Peptidase_S8"/>
    <property type="match status" value="1"/>
</dbReference>
<dbReference type="Proteomes" id="UP000001396">
    <property type="component" value="Unassembled WGS sequence"/>
</dbReference>
<name>D3BLI2_HETP5</name>
<organism evidence="10 11">
    <name type="scientific">Heterostelium pallidum (strain ATCC 26659 / Pp 5 / PN500)</name>
    <name type="common">Cellular slime mold</name>
    <name type="synonym">Polysphondylium pallidum</name>
    <dbReference type="NCBI Taxonomy" id="670386"/>
    <lineage>
        <taxon>Eukaryota</taxon>
        <taxon>Amoebozoa</taxon>
        <taxon>Evosea</taxon>
        <taxon>Eumycetozoa</taxon>
        <taxon>Dictyostelia</taxon>
        <taxon>Acytosteliales</taxon>
        <taxon>Acytosteliaceae</taxon>
        <taxon>Heterostelium</taxon>
    </lineage>
</organism>
<keyword evidence="8" id="KW-0472">Membrane</keyword>
<evidence type="ECO:0000313" key="11">
    <source>
        <dbReference type="Proteomes" id="UP000001396"/>
    </source>
</evidence>
<comment type="caution">
    <text evidence="10">The sequence shown here is derived from an EMBL/GenBank/DDBJ whole genome shotgun (WGS) entry which is preliminary data.</text>
</comment>
<evidence type="ECO:0000256" key="7">
    <source>
        <dbReference type="PROSITE-ProRule" id="PRU01240"/>
    </source>
</evidence>
<dbReference type="InterPro" id="IPR035979">
    <property type="entry name" value="RBD_domain_sf"/>
</dbReference>
<dbReference type="OMA" id="VMVGPAY"/>
<reference evidence="10 11" key="1">
    <citation type="journal article" date="2011" name="Genome Res.">
        <title>Phylogeny-wide analysis of social amoeba genomes highlights ancient origins for complex intercellular communication.</title>
        <authorList>
            <person name="Heidel A.J."/>
            <person name="Lawal H.M."/>
            <person name="Felder M."/>
            <person name="Schilde C."/>
            <person name="Helps N.R."/>
            <person name="Tunggal B."/>
            <person name="Rivero F."/>
            <person name="John U."/>
            <person name="Schleicher M."/>
            <person name="Eichinger L."/>
            <person name="Platzer M."/>
            <person name="Noegel A.A."/>
            <person name="Schaap P."/>
            <person name="Gloeckner G."/>
        </authorList>
    </citation>
    <scope>NUCLEOTIDE SEQUENCE [LARGE SCALE GENOMIC DNA]</scope>
    <source>
        <strain evidence="11">ATCC 26659 / Pp 5 / PN500</strain>
    </source>
</reference>
<gene>
    <name evidence="10" type="ORF">PPL_12035</name>
</gene>
<sequence length="1033" mass="112934">MMASKENDYGVFVSDIARGVTDAMLKEEFSKIAEVAEAIVVKNKHSGETKGYGFVKFYSMADCCRAVDFPNPPAFRDSISVKITQANTNNTLYIGHLPKDLNEREIKMELEDISGCTIKTFEFDGPSKQYGWAHFKDHDTTIKAIKLIQKSKYTASLTKKSGNDDKLPSTKVLFARGIKSQDEGDVLRKQLGVNYALSGYDYSFMLYPEYYTPFAYPPPETLRRGSTSTHRGVGGSGYDYPSVKSVRNPMDPPYPYMVPPSAAAAAAMKGYERVSGQEDIIILLIMIKYKINNNIFVFLFLFIGLCFGASYKLHSDPLGMSSKIAIPVHHYFGEEEKESHKLWVFFNSKNYNKDGHQADQIDISHQNLQVASKLLDITERAIDRRSRRAQKIGLDIDDLPVQQSLVNAVEKCGRLDNNDYLSVHQRSKWMNSISVSIDVDIHDSEQHKEKLINQILSCITAMPFVEKIDLVRKFSMAPDTKSDFEQKELDEQLIMKADNVVDAGNWKQRRTLSTELEDFYNNTYNSIKQVNAVAAHDLGLDGNGLVILILDSGFLTSHEVFKNLSILATYDFINNATNVTSPFGDRQNIHGTATLSTIAGYNPGVMVGPAYKAHFLLAKTEDVSDERQQEEDYWVSGIEWGEAHGAELVSSSLGYTQWYKYYDMNGTYATITKAADKAVSKGMVVVSSAGNDGYKGIGAPADGINVISVGAIDSVGKATFFSSTGPSSDGRVKPDITALGLNNYVADAKCNVCYSHMSGTSFSCPLAAGSIALVMQKNPTWTPQQVYQAITATASQSTSPDIYKGYGILNTFDALNYAPSDSDCTVKGCSGHGGCCNGKCHCAPDRYGEFCEYQKVKCGADCINRGGTCAKDQYDFTYHCTHGLKSIEEIQSSCKICDGVFDVCGVCGGNGTCAGCDGIPHSKMVFDSCGVCGGDGVCKTAVVIDPNEEGSKGTATKIILGASLAMVATVVVVGAVIFFTRRHLAKRNQPQFISMTDASLSGDGLLFVETGATLLSNNNVLSNSTASIDEEEQ</sequence>
<evidence type="ECO:0000256" key="3">
    <source>
        <dbReference type="ARBA" id="ARBA00022801"/>
    </source>
</evidence>
<feature type="transmembrane region" description="Helical" evidence="8">
    <location>
        <begin position="958"/>
        <end position="979"/>
    </location>
</feature>
<dbReference type="SMART" id="SM00360">
    <property type="entry name" value="RRM"/>
    <property type="match status" value="2"/>
</dbReference>
<keyword evidence="8" id="KW-1133">Transmembrane helix</keyword>
<dbReference type="InterPro" id="IPR000209">
    <property type="entry name" value="Peptidase_S8/S53_dom"/>
</dbReference>
<dbReference type="PANTHER" id="PTHR43806:SF67">
    <property type="entry name" value="EGF-LIKE DOMAIN-CONTAINING PROTEIN"/>
    <property type="match status" value="1"/>
</dbReference>
<dbReference type="PROSITE" id="PS00138">
    <property type="entry name" value="SUBTILASE_SER"/>
    <property type="match status" value="1"/>
</dbReference>
<evidence type="ECO:0000256" key="2">
    <source>
        <dbReference type="ARBA" id="ARBA00022670"/>
    </source>
</evidence>
<evidence type="ECO:0000256" key="1">
    <source>
        <dbReference type="ARBA" id="ARBA00011073"/>
    </source>
</evidence>
<keyword evidence="6" id="KW-0694">RNA-binding</keyword>
<dbReference type="FunFam" id="3.40.50.200:FF:000030">
    <property type="entry name" value="Uncharacterized protein"/>
    <property type="match status" value="1"/>
</dbReference>
<dbReference type="InterPro" id="IPR050131">
    <property type="entry name" value="Peptidase_S8_subtilisin-like"/>
</dbReference>
<dbReference type="Gene3D" id="3.40.50.200">
    <property type="entry name" value="Peptidase S8/S53 domain"/>
    <property type="match status" value="1"/>
</dbReference>
<dbReference type="PRINTS" id="PR00723">
    <property type="entry name" value="SUBTILISIN"/>
</dbReference>